<organism evidence="3 4">
    <name type="scientific">Pochonia chlamydosporia 170</name>
    <dbReference type="NCBI Taxonomy" id="1380566"/>
    <lineage>
        <taxon>Eukaryota</taxon>
        <taxon>Fungi</taxon>
        <taxon>Dikarya</taxon>
        <taxon>Ascomycota</taxon>
        <taxon>Pezizomycotina</taxon>
        <taxon>Sordariomycetes</taxon>
        <taxon>Hypocreomycetidae</taxon>
        <taxon>Hypocreales</taxon>
        <taxon>Clavicipitaceae</taxon>
        <taxon>Pochonia</taxon>
    </lineage>
</organism>
<dbReference type="GO" id="GO:0005634">
    <property type="term" value="C:nucleus"/>
    <property type="evidence" value="ECO:0007669"/>
    <property type="project" value="InterPro"/>
</dbReference>
<evidence type="ECO:0000313" key="4">
    <source>
        <dbReference type="Proteomes" id="UP000078397"/>
    </source>
</evidence>
<feature type="region of interest" description="Disordered" evidence="1">
    <location>
        <begin position="399"/>
        <end position="460"/>
    </location>
</feature>
<evidence type="ECO:0000256" key="1">
    <source>
        <dbReference type="SAM" id="MobiDB-lite"/>
    </source>
</evidence>
<dbReference type="RefSeq" id="XP_018149029.1">
    <property type="nucleotide sequence ID" value="XM_018280732.1"/>
</dbReference>
<feature type="region of interest" description="Disordered" evidence="1">
    <location>
        <begin position="206"/>
        <end position="237"/>
    </location>
</feature>
<dbReference type="GeneID" id="28844726"/>
<gene>
    <name evidence="3" type="ORF">VFPPC_00776</name>
</gene>
<feature type="compositionally biased region" description="Pro residues" evidence="1">
    <location>
        <begin position="416"/>
        <end position="445"/>
    </location>
</feature>
<dbReference type="FunFam" id="3.30.1370.10:FF:000051">
    <property type="entry name" value="Putative kh domain-containing protein"/>
    <property type="match status" value="1"/>
</dbReference>
<reference evidence="3 4" key="1">
    <citation type="journal article" date="2016" name="PLoS Pathog.">
        <title>Biosynthesis of antibiotic leucinostatins in bio-control fungus Purpureocillium lilacinum and their inhibition on phytophthora revealed by genome mining.</title>
        <authorList>
            <person name="Wang G."/>
            <person name="Liu Z."/>
            <person name="Lin R."/>
            <person name="Li E."/>
            <person name="Mao Z."/>
            <person name="Ling J."/>
            <person name="Yang Y."/>
            <person name="Yin W.B."/>
            <person name="Xie B."/>
        </authorList>
    </citation>
    <scope>NUCLEOTIDE SEQUENCE [LARGE SCALE GENOMIC DNA]</scope>
    <source>
        <strain evidence="3">170</strain>
    </source>
</reference>
<dbReference type="InterPro" id="IPR031121">
    <property type="entry name" value="RIK/BLOM7"/>
</dbReference>
<comment type="caution">
    <text evidence="3">The sequence shown here is derived from an EMBL/GenBank/DDBJ whole genome shotgun (WGS) entry which is preliminary data.</text>
</comment>
<dbReference type="Pfam" id="PF23469">
    <property type="entry name" value="KH_12"/>
    <property type="match status" value="1"/>
</dbReference>
<dbReference type="InterPro" id="IPR047890">
    <property type="entry name" value="KHDC4_KH-I_first"/>
</dbReference>
<feature type="compositionally biased region" description="Polar residues" evidence="1">
    <location>
        <begin position="345"/>
        <end position="356"/>
    </location>
</feature>
<dbReference type="EMBL" id="LSBJ02000001">
    <property type="protein sequence ID" value="OAQ72946.1"/>
    <property type="molecule type" value="Genomic_DNA"/>
</dbReference>
<feature type="compositionally biased region" description="Basic and acidic residues" evidence="1">
    <location>
        <begin position="294"/>
        <end position="327"/>
    </location>
</feature>
<feature type="compositionally biased region" description="Low complexity" evidence="1">
    <location>
        <begin position="62"/>
        <end position="71"/>
    </location>
</feature>
<evidence type="ECO:0000313" key="3">
    <source>
        <dbReference type="EMBL" id="OAQ72946.1"/>
    </source>
</evidence>
<name>A0A179G508_METCM</name>
<sequence length="460" mass="49742">MEDSERRTAKRSRFDQTEPEPKRASRFDRRSRSPPTRRSEGRDRSPLAQDSPSDSKGSPVDAAAAAAAAAARINASLQARKGIQHVDVPPIQSANSADGQSGEANSHSVSKEMYTADGDYIQDIEVNDLRNRYLLTKGSTQKMISDETGADVTTRGSYYPNKAMATAANPPLYLHITSTSKSGLEAAVEKINELIKQELPQLVDERRFRRRDQEQQEPDRDREREHGGRRKWPEERIPIDLEPIPGFNLRAQIVGHGGSDEDMYLHVAGPDASMVEKAKELCEDLIANVKEQYEEFKSRPPRYNDRGGHHGGDRYRGGNDRHHDRGSHSSYGGYGQDRYGQDQSASTNSPAHGTNSPATNAADYAAQYAQYYGGADPYAAYGGYANYVALYQQYYGAQATQGAGAPGQPATSTSASPPPPPPSEAAPPPPPPPSAAPPPPPPSGSPPGGSYGAVPPPPGL</sequence>
<feature type="region of interest" description="Disordered" evidence="1">
    <location>
        <begin position="1"/>
        <end position="71"/>
    </location>
</feature>
<feature type="domain" description="ATP-dependent RNA helicase PRP5/DDX46/KHDC4 KH" evidence="2">
    <location>
        <begin position="121"/>
        <end position="200"/>
    </location>
</feature>
<proteinExistence type="predicted"/>
<protein>
    <submittedName>
        <fullName evidence="3">KH domain-containing protein</fullName>
    </submittedName>
</protein>
<dbReference type="AlphaFoldDB" id="A0A179G508"/>
<dbReference type="PANTHER" id="PTHR15744:SF0">
    <property type="entry name" value="KH HOMOLOGY DOMAIN-CONTAINING PROTEIN 4"/>
    <property type="match status" value="1"/>
</dbReference>
<feature type="compositionally biased region" description="Polar residues" evidence="1">
    <location>
        <begin position="92"/>
        <end position="108"/>
    </location>
</feature>
<feature type="region of interest" description="Disordered" evidence="1">
    <location>
        <begin position="294"/>
        <end position="358"/>
    </location>
</feature>
<dbReference type="STRING" id="1380566.A0A179G508"/>
<dbReference type="SUPFAM" id="SSF54791">
    <property type="entry name" value="Eukaryotic type KH-domain (KH-domain type I)"/>
    <property type="match status" value="2"/>
</dbReference>
<dbReference type="KEGG" id="pchm:VFPPC_00776"/>
<feature type="compositionally biased region" description="Basic and acidic residues" evidence="1">
    <location>
        <begin position="1"/>
        <end position="45"/>
    </location>
</feature>
<feature type="compositionally biased region" description="Low complexity" evidence="1">
    <location>
        <begin position="399"/>
        <end position="415"/>
    </location>
</feature>
<dbReference type="PANTHER" id="PTHR15744">
    <property type="entry name" value="BLOM7"/>
    <property type="match status" value="1"/>
</dbReference>
<dbReference type="InterPro" id="IPR036612">
    <property type="entry name" value="KH_dom_type_1_sf"/>
</dbReference>
<accession>A0A179G508</accession>
<evidence type="ECO:0000259" key="2">
    <source>
        <dbReference type="Pfam" id="PF23469"/>
    </source>
</evidence>
<dbReference type="OrthoDB" id="397265at2759"/>
<dbReference type="CDD" id="cd22385">
    <property type="entry name" value="KH-I_KHDC4_rpt1"/>
    <property type="match status" value="1"/>
</dbReference>
<keyword evidence="4" id="KW-1185">Reference proteome</keyword>
<feature type="region of interest" description="Disordered" evidence="1">
    <location>
        <begin position="84"/>
        <end position="108"/>
    </location>
</feature>
<dbReference type="GO" id="GO:0003723">
    <property type="term" value="F:RNA binding"/>
    <property type="evidence" value="ECO:0007669"/>
    <property type="project" value="InterPro"/>
</dbReference>
<dbReference type="Gene3D" id="3.30.1370.10">
    <property type="entry name" value="K Homology domain, type 1"/>
    <property type="match status" value="2"/>
</dbReference>
<dbReference type="InterPro" id="IPR056149">
    <property type="entry name" value="PRP5/DDX46/KHDC4_KH"/>
</dbReference>
<dbReference type="Proteomes" id="UP000078397">
    <property type="component" value="Unassembled WGS sequence"/>
</dbReference>